<proteinExistence type="predicted"/>
<sequence>MQERVAVLYLKIPENIKISDFNWGLNVLDEEEQVEFYSYLVEHKKLEFLLGRLLVKPLFAQKLDLLVNDILLKKIVLESHM</sequence>
<name>A0ABD6QZS1_BACTU</name>
<reference evidence="1 2" key="1">
    <citation type="submission" date="2017-01" db="EMBL/GenBank/DDBJ databases">
        <title>Draft Genome Sequence of Bacillus thuringiensis DNG9.</title>
        <authorList>
            <person name="Rosana A.R."/>
            <person name="Daas M.S."/>
            <person name="Acedo J.Z."/>
            <person name="Case R.J."/>
            <person name="Vederas J.C."/>
            <person name="Nateche F."/>
            <person name="Kebbouche-Gana S."/>
        </authorList>
    </citation>
    <scope>NUCLEOTIDE SEQUENCE [LARGE SCALE GENOMIC DNA]</scope>
    <source>
        <strain evidence="1 2">DNG9</strain>
    </source>
</reference>
<dbReference type="RefSeq" id="WP_241846095.1">
    <property type="nucleotide sequence ID" value="NZ_MSTN01000022.1"/>
</dbReference>
<comment type="caution">
    <text evidence="1">The sequence shown here is derived from an EMBL/GenBank/DDBJ whole genome shotgun (WGS) entry which is preliminary data.</text>
</comment>
<dbReference type="Proteomes" id="UP000190187">
    <property type="component" value="Unassembled WGS sequence"/>
</dbReference>
<organism evidence="1 2">
    <name type="scientific">Bacillus thuringiensis</name>
    <dbReference type="NCBI Taxonomy" id="1428"/>
    <lineage>
        <taxon>Bacteria</taxon>
        <taxon>Bacillati</taxon>
        <taxon>Bacillota</taxon>
        <taxon>Bacilli</taxon>
        <taxon>Bacillales</taxon>
        <taxon>Bacillaceae</taxon>
        <taxon>Bacillus</taxon>
        <taxon>Bacillus cereus group</taxon>
    </lineage>
</organism>
<dbReference type="SUPFAM" id="SSF56214">
    <property type="entry name" value="4'-phosphopantetheinyl transferase"/>
    <property type="match status" value="1"/>
</dbReference>
<dbReference type="EMBL" id="MSTN01000022">
    <property type="protein sequence ID" value="OPD41677.1"/>
    <property type="molecule type" value="Genomic_DNA"/>
</dbReference>
<dbReference type="InterPro" id="IPR037143">
    <property type="entry name" value="4-PPantetheinyl_Trfase_dom_sf"/>
</dbReference>
<accession>A0ABD6QZS1</accession>
<evidence type="ECO:0000313" key="2">
    <source>
        <dbReference type="Proteomes" id="UP000190187"/>
    </source>
</evidence>
<protein>
    <submittedName>
        <fullName evidence="1">Uncharacterized protein</fullName>
    </submittedName>
</protein>
<dbReference type="AlphaFoldDB" id="A0ABD6QZS1"/>
<gene>
    <name evidence="1" type="ORF">BVF97_30630</name>
</gene>
<evidence type="ECO:0000313" key="1">
    <source>
        <dbReference type="EMBL" id="OPD41677.1"/>
    </source>
</evidence>